<dbReference type="OrthoDB" id="2014058at2759"/>
<proteinExistence type="predicted"/>
<dbReference type="PANTHER" id="PTHR12840:SF1">
    <property type="entry name" value="NADH DEHYDROGENASE [UBIQUINONE] 1 BETA SUBCOMPLEX SUBUNIT 8, MITOCHONDRIAL"/>
    <property type="match status" value="1"/>
</dbReference>
<keyword evidence="3" id="KW-1185">Reference proteome</keyword>
<protein>
    <recommendedName>
        <fullName evidence="4">NADH dehydrogenase [ubiquinone] 1 beta subcomplex subunit 8, mitochondrial</fullName>
    </recommendedName>
</protein>
<reference evidence="2" key="1">
    <citation type="submission" date="2021-01" db="UniProtKB">
        <authorList>
            <consortium name="EnsemblMetazoa"/>
        </authorList>
    </citation>
    <scope>IDENTIFICATION</scope>
</reference>
<evidence type="ECO:0000313" key="2">
    <source>
        <dbReference type="EnsemblMetazoa" id="CLYHEMP010859.1"/>
    </source>
</evidence>
<keyword evidence="1" id="KW-1133">Transmembrane helix</keyword>
<keyword evidence="1" id="KW-0812">Transmembrane</keyword>
<dbReference type="RefSeq" id="XP_066917761.1">
    <property type="nucleotide sequence ID" value="XM_067061660.1"/>
</dbReference>
<dbReference type="EnsemblMetazoa" id="CLYHEMT010859.1">
    <property type="protein sequence ID" value="CLYHEMP010859.1"/>
    <property type="gene ID" value="CLYHEMG010859"/>
</dbReference>
<evidence type="ECO:0000313" key="3">
    <source>
        <dbReference type="Proteomes" id="UP000594262"/>
    </source>
</evidence>
<sequence length="189" mass="21736">MAARISQVLKRSLFSQSKTIQKSTLSTTFVRNGSTGNDPPAPPIKPPGKEFIDQGWKDDGLGLGDYPNYKEWSYQNRDPTLPYWDQQERRHFGEPLHVNHDALNIWMPDDISNHRYTPKEMALHLSIALGLLGGLIFYSEYVYDAPSRDPAAPKPYPYNNLYLEMGGDPDKEPTEYDLKRKIPRPHYGW</sequence>
<feature type="transmembrane region" description="Helical" evidence="1">
    <location>
        <begin position="121"/>
        <end position="139"/>
    </location>
</feature>
<organism evidence="2 3">
    <name type="scientific">Clytia hemisphaerica</name>
    <dbReference type="NCBI Taxonomy" id="252671"/>
    <lineage>
        <taxon>Eukaryota</taxon>
        <taxon>Metazoa</taxon>
        <taxon>Cnidaria</taxon>
        <taxon>Hydrozoa</taxon>
        <taxon>Hydroidolina</taxon>
        <taxon>Leptothecata</taxon>
        <taxon>Obeliida</taxon>
        <taxon>Clytiidae</taxon>
        <taxon>Clytia</taxon>
    </lineage>
</organism>
<dbReference type="GeneID" id="136805097"/>
<dbReference type="GO" id="GO:0005739">
    <property type="term" value="C:mitochondrion"/>
    <property type="evidence" value="ECO:0007669"/>
    <property type="project" value="InterPro"/>
</dbReference>
<name>A0A7M5V718_9CNID</name>
<dbReference type="Pfam" id="PF05821">
    <property type="entry name" value="NDUF_B8"/>
    <property type="match status" value="1"/>
</dbReference>
<keyword evidence="1" id="KW-0472">Membrane</keyword>
<dbReference type="Proteomes" id="UP000594262">
    <property type="component" value="Unplaced"/>
</dbReference>
<accession>A0A7M5V718</accession>
<dbReference type="InterPro" id="IPR008699">
    <property type="entry name" value="NDUFB8"/>
</dbReference>
<evidence type="ECO:0008006" key="4">
    <source>
        <dbReference type="Google" id="ProtNLM"/>
    </source>
</evidence>
<dbReference type="PANTHER" id="PTHR12840">
    <property type="entry name" value="NADH-UBIQUINONE OXIDOREDUCTASE ASHI SUBUNIT"/>
    <property type="match status" value="1"/>
</dbReference>
<evidence type="ECO:0000256" key="1">
    <source>
        <dbReference type="SAM" id="Phobius"/>
    </source>
</evidence>
<dbReference type="AlphaFoldDB" id="A0A7M5V718"/>